<evidence type="ECO:0000259" key="2">
    <source>
        <dbReference type="PROSITE" id="PS50157"/>
    </source>
</evidence>
<name>A0ABD5V429_9EURY</name>
<proteinExistence type="predicted"/>
<dbReference type="RefSeq" id="WP_340604725.1">
    <property type="nucleotide sequence ID" value="NZ_JBBMXV010000004.1"/>
</dbReference>
<comment type="caution">
    <text evidence="3">The sequence shown here is derived from an EMBL/GenBank/DDBJ whole genome shotgun (WGS) entry which is preliminary data.</text>
</comment>
<feature type="transmembrane region" description="Helical" evidence="1">
    <location>
        <begin position="68"/>
        <end position="86"/>
    </location>
</feature>
<keyword evidence="1" id="KW-0812">Transmembrane</keyword>
<dbReference type="Pfam" id="PF24166">
    <property type="entry name" value="DUF7410"/>
    <property type="match status" value="1"/>
</dbReference>
<dbReference type="InterPro" id="IPR055833">
    <property type="entry name" value="DUF7410"/>
</dbReference>
<dbReference type="AlphaFoldDB" id="A0ABD5V429"/>
<keyword evidence="1" id="KW-0472">Membrane</keyword>
<reference evidence="3 4" key="1">
    <citation type="journal article" date="2019" name="Int. J. Syst. Evol. Microbiol.">
        <title>The Global Catalogue of Microorganisms (GCM) 10K type strain sequencing project: providing services to taxonomists for standard genome sequencing and annotation.</title>
        <authorList>
            <consortium name="The Broad Institute Genomics Platform"/>
            <consortium name="The Broad Institute Genome Sequencing Center for Infectious Disease"/>
            <person name="Wu L."/>
            <person name="Ma J."/>
        </authorList>
    </citation>
    <scope>NUCLEOTIDE SEQUENCE [LARGE SCALE GENOMIC DNA]</scope>
    <source>
        <strain evidence="3 4">CGMCC 1.3240</strain>
    </source>
</reference>
<dbReference type="Proteomes" id="UP001596312">
    <property type="component" value="Unassembled WGS sequence"/>
</dbReference>
<dbReference type="InterPro" id="IPR013087">
    <property type="entry name" value="Znf_C2H2_type"/>
</dbReference>
<gene>
    <name evidence="3" type="ORF">ACFQGH_13305</name>
</gene>
<evidence type="ECO:0000256" key="1">
    <source>
        <dbReference type="SAM" id="Phobius"/>
    </source>
</evidence>
<feature type="domain" description="C2H2-type" evidence="2">
    <location>
        <begin position="15"/>
        <end position="38"/>
    </location>
</feature>
<dbReference type="PROSITE" id="PS50157">
    <property type="entry name" value="ZINC_FINGER_C2H2_2"/>
    <property type="match status" value="1"/>
</dbReference>
<evidence type="ECO:0000313" key="3">
    <source>
        <dbReference type="EMBL" id="MFC6906170.1"/>
    </source>
</evidence>
<keyword evidence="1" id="KW-1133">Transmembrane helix</keyword>
<evidence type="ECO:0000313" key="4">
    <source>
        <dbReference type="Proteomes" id="UP001596312"/>
    </source>
</evidence>
<dbReference type="EMBL" id="JBHSXQ010000004">
    <property type="protein sequence ID" value="MFC6906170.1"/>
    <property type="molecule type" value="Genomic_DNA"/>
</dbReference>
<sequence>MDRTVIDRPADGEDHTCPQCGRPFARAEYVTFHRGLEHPETLTEEDRTRFAEVYRAENDEIKRFRLKALAVLIGMYFTFLYLYLVLA</sequence>
<organism evidence="3 4">
    <name type="scientific">Halalkalicoccus tibetensis</name>
    <dbReference type="NCBI Taxonomy" id="175632"/>
    <lineage>
        <taxon>Archaea</taxon>
        <taxon>Methanobacteriati</taxon>
        <taxon>Methanobacteriota</taxon>
        <taxon>Stenosarchaea group</taxon>
        <taxon>Halobacteria</taxon>
        <taxon>Halobacteriales</taxon>
        <taxon>Halococcaceae</taxon>
        <taxon>Halalkalicoccus</taxon>
    </lineage>
</organism>
<protein>
    <submittedName>
        <fullName evidence="3">C2H2-type zinc finger protein</fullName>
    </submittedName>
</protein>
<accession>A0ABD5V429</accession>
<dbReference type="PROSITE" id="PS00028">
    <property type="entry name" value="ZINC_FINGER_C2H2_1"/>
    <property type="match status" value="1"/>
</dbReference>
<keyword evidence="4" id="KW-1185">Reference proteome</keyword>